<feature type="transmembrane region" description="Helical" evidence="4">
    <location>
        <begin position="173"/>
        <end position="194"/>
    </location>
</feature>
<dbReference type="InterPro" id="IPR009057">
    <property type="entry name" value="Homeodomain-like_sf"/>
</dbReference>
<feature type="transmembrane region" description="Helical" evidence="4">
    <location>
        <begin position="67"/>
        <end position="89"/>
    </location>
</feature>
<gene>
    <name evidence="6" type="ORF">CH379_11965</name>
</gene>
<sequence>MNPVEWFADTFTGFGGFLAFLLAITESVSVRITRFRIYFGLTLVLMGTLQLLNTMGLQGIGIPSGTYLRIVFPILFLIGPVAYASLCSLAEENFRFGKRNVLLIPAAFSFATFFIPAFDSSSVDFPWKGGLRGGFIISNILFFEYLTGILYSFGFGVLILRILSGVKDDKLRLLVWISAFDFLTASAFAGTSLFFGETALRISGVIVSLALSLVYYVRKRYGDLEETIYTELVRTRYARSRLGGLPVDTILTELERMMKVEKLFQEENVTLTSVAEKLSLSTHQLSELINQKLNLSFSSWLNRHRVDEAKFLLEQTEKNVLEIAMEVGFNNRSSFNEAFLKFAGKTPVDYRRSLRSASPSLSGN</sequence>
<name>A0A2N0B7X2_9LEPT</name>
<dbReference type="PROSITE" id="PS00041">
    <property type="entry name" value="HTH_ARAC_FAMILY_1"/>
    <property type="match status" value="1"/>
</dbReference>
<dbReference type="SUPFAM" id="SSF46689">
    <property type="entry name" value="Homeodomain-like"/>
    <property type="match status" value="1"/>
</dbReference>
<dbReference type="Pfam" id="PF12833">
    <property type="entry name" value="HTH_18"/>
    <property type="match status" value="1"/>
</dbReference>
<reference evidence="6" key="1">
    <citation type="submission" date="2017-07" db="EMBL/GenBank/DDBJ databases">
        <title>Leptospira spp. isolated from tropical soils.</title>
        <authorList>
            <person name="Thibeaux R."/>
            <person name="Iraola G."/>
            <person name="Ferres I."/>
            <person name="Bierque E."/>
            <person name="Girault D."/>
            <person name="Soupe-Gilbert M.-E."/>
            <person name="Picardeau M."/>
            <person name="Goarant C."/>
        </authorList>
    </citation>
    <scope>NUCLEOTIDE SEQUENCE [LARGE SCALE GENOMIC DNA]</scope>
    <source>
        <strain evidence="6">ATI7-C-A5</strain>
    </source>
</reference>
<proteinExistence type="predicted"/>
<dbReference type="PROSITE" id="PS01124">
    <property type="entry name" value="HTH_ARAC_FAMILY_2"/>
    <property type="match status" value="1"/>
</dbReference>
<dbReference type="GO" id="GO:0003700">
    <property type="term" value="F:DNA-binding transcription factor activity"/>
    <property type="evidence" value="ECO:0007669"/>
    <property type="project" value="InterPro"/>
</dbReference>
<protein>
    <recommendedName>
        <fullName evidence="5">HTH araC/xylS-type domain-containing protein</fullName>
    </recommendedName>
</protein>
<dbReference type="InterPro" id="IPR020449">
    <property type="entry name" value="Tscrpt_reg_AraC-type_HTH"/>
</dbReference>
<feature type="transmembrane region" description="Helical" evidence="4">
    <location>
        <begin position="101"/>
        <end position="118"/>
    </location>
</feature>
<comment type="caution">
    <text evidence="6">The sequence shown here is derived from an EMBL/GenBank/DDBJ whole genome shotgun (WGS) entry which is preliminary data.</text>
</comment>
<dbReference type="OrthoDB" id="9799319at2"/>
<evidence type="ECO:0000313" key="6">
    <source>
        <dbReference type="EMBL" id="PJZ92655.1"/>
    </source>
</evidence>
<keyword evidence="3" id="KW-0804">Transcription</keyword>
<dbReference type="InterPro" id="IPR018060">
    <property type="entry name" value="HTH_AraC"/>
</dbReference>
<keyword evidence="1" id="KW-0805">Transcription regulation</keyword>
<dbReference type="SMART" id="SM00342">
    <property type="entry name" value="HTH_ARAC"/>
    <property type="match status" value="1"/>
</dbReference>
<evidence type="ECO:0000256" key="4">
    <source>
        <dbReference type="SAM" id="Phobius"/>
    </source>
</evidence>
<dbReference type="PRINTS" id="PR00032">
    <property type="entry name" value="HTHARAC"/>
</dbReference>
<dbReference type="PANTHER" id="PTHR43280">
    <property type="entry name" value="ARAC-FAMILY TRANSCRIPTIONAL REGULATOR"/>
    <property type="match status" value="1"/>
</dbReference>
<dbReference type="PANTHER" id="PTHR43280:SF29">
    <property type="entry name" value="ARAC-FAMILY TRANSCRIPTIONAL REGULATOR"/>
    <property type="match status" value="1"/>
</dbReference>
<dbReference type="Gene3D" id="1.10.10.60">
    <property type="entry name" value="Homeodomain-like"/>
    <property type="match status" value="2"/>
</dbReference>
<dbReference type="InterPro" id="IPR018062">
    <property type="entry name" value="HTH_AraC-typ_CS"/>
</dbReference>
<feature type="domain" description="HTH araC/xylS-type" evidence="5">
    <location>
        <begin position="254"/>
        <end position="353"/>
    </location>
</feature>
<feature type="transmembrane region" description="Helical" evidence="4">
    <location>
        <begin position="6"/>
        <end position="25"/>
    </location>
</feature>
<evidence type="ECO:0000256" key="2">
    <source>
        <dbReference type="ARBA" id="ARBA00023125"/>
    </source>
</evidence>
<dbReference type="GO" id="GO:0043565">
    <property type="term" value="F:sequence-specific DNA binding"/>
    <property type="evidence" value="ECO:0007669"/>
    <property type="project" value="InterPro"/>
</dbReference>
<evidence type="ECO:0000259" key="5">
    <source>
        <dbReference type="PROSITE" id="PS01124"/>
    </source>
</evidence>
<feature type="transmembrane region" description="Helical" evidence="4">
    <location>
        <begin position="200"/>
        <end position="217"/>
    </location>
</feature>
<evidence type="ECO:0000256" key="3">
    <source>
        <dbReference type="ARBA" id="ARBA00023163"/>
    </source>
</evidence>
<feature type="transmembrane region" description="Helical" evidence="4">
    <location>
        <begin position="37"/>
        <end position="55"/>
    </location>
</feature>
<keyword evidence="4" id="KW-1133">Transmembrane helix</keyword>
<feature type="transmembrane region" description="Helical" evidence="4">
    <location>
        <begin position="138"/>
        <end position="161"/>
    </location>
</feature>
<keyword evidence="2" id="KW-0238">DNA-binding</keyword>
<dbReference type="EMBL" id="NPEF01000116">
    <property type="protein sequence ID" value="PJZ92655.1"/>
    <property type="molecule type" value="Genomic_DNA"/>
</dbReference>
<keyword evidence="4" id="KW-0472">Membrane</keyword>
<accession>A0A2N0B7X2</accession>
<organism evidence="6">
    <name type="scientific">Leptospira ellisii</name>
    <dbReference type="NCBI Taxonomy" id="2023197"/>
    <lineage>
        <taxon>Bacteria</taxon>
        <taxon>Pseudomonadati</taxon>
        <taxon>Spirochaetota</taxon>
        <taxon>Spirochaetia</taxon>
        <taxon>Leptospirales</taxon>
        <taxon>Leptospiraceae</taxon>
        <taxon>Leptospira</taxon>
    </lineage>
</organism>
<keyword evidence="4" id="KW-0812">Transmembrane</keyword>
<evidence type="ECO:0000256" key="1">
    <source>
        <dbReference type="ARBA" id="ARBA00023015"/>
    </source>
</evidence>
<dbReference type="AlphaFoldDB" id="A0A2N0B7X2"/>